<dbReference type="InterPro" id="IPR004358">
    <property type="entry name" value="Sig_transdc_His_kin-like_C"/>
</dbReference>
<dbReference type="GO" id="GO:0005886">
    <property type="term" value="C:plasma membrane"/>
    <property type="evidence" value="ECO:0007669"/>
    <property type="project" value="UniProtKB-SubCell"/>
</dbReference>
<dbReference type="PANTHER" id="PTHR45436:SF5">
    <property type="entry name" value="SENSOR HISTIDINE KINASE TRCS"/>
    <property type="match status" value="1"/>
</dbReference>
<dbReference type="PANTHER" id="PTHR45436">
    <property type="entry name" value="SENSOR HISTIDINE KINASE YKOH"/>
    <property type="match status" value="1"/>
</dbReference>
<dbReference type="Proteomes" id="UP000001219">
    <property type="component" value="Chromosome"/>
</dbReference>
<keyword evidence="14" id="KW-0547">Nucleotide-binding</keyword>
<keyword evidence="4" id="KW-0597">Phosphoprotein</keyword>
<evidence type="ECO:0000256" key="1">
    <source>
        <dbReference type="ARBA" id="ARBA00000085"/>
    </source>
</evidence>
<dbReference type="eggNOG" id="COG2205">
    <property type="taxonomic scope" value="Bacteria"/>
</dbReference>
<feature type="domain" description="Histidine kinase" evidence="12">
    <location>
        <begin position="277"/>
        <end position="490"/>
    </location>
</feature>
<evidence type="ECO:0000256" key="10">
    <source>
        <dbReference type="ARBA" id="ARBA00023136"/>
    </source>
</evidence>
<dbReference type="Gene3D" id="3.30.565.10">
    <property type="entry name" value="Histidine kinase-like ATPase, C-terminal domain"/>
    <property type="match status" value="1"/>
</dbReference>
<dbReference type="STRING" id="526226.Gbro_1325"/>
<proteinExistence type="predicted"/>
<sequence>MVLLETPLALRWSRWLSGGVTVKPCRGLAAGIRATFRRNQGVRVRSTIVGTLLVAIALVIGAAVMLFMLNRADSREMYNTTGYHTYEVAKLIRDGGIAAVPSEELNEGTGADVIQVIDDRGQVVARSSNAPTVPLSSAHPPAGQSVDIEGRMMPGNDDRFCGTVTTVVHGTDEFRVVSAVSAEPYRRGLVNTAILLAVELPFLVLLAGFAIYHFVGCALRPVGRITAEVNAITASDLSRRVPVPATDDEVTRMATTMNAMLERLERSHDSHLRFVGDASHELRSPLTTIVGLLDLADCTATPVDTETVRTILLPEARRMQHMVEDLLLLARADENGLPLRIVEVDLDDVVVAEARRLRSLGMAAVEVRVVPIRVAGDPDKLARALRNLTDNAARYASSTIRLDMSVDDTTATARLAVADDGPGIASESRDVVFDRFTRLGSDRRNASGSGLGLSIAREIARAHGGHLSIDDPHPDFEHGATFVITLPLASAPDTTSEPAPVALVE</sequence>
<dbReference type="CDD" id="cd06225">
    <property type="entry name" value="HAMP"/>
    <property type="match status" value="1"/>
</dbReference>
<evidence type="ECO:0000259" key="13">
    <source>
        <dbReference type="PROSITE" id="PS50885"/>
    </source>
</evidence>
<dbReference type="EC" id="2.7.13.3" evidence="3"/>
<evidence type="ECO:0000256" key="7">
    <source>
        <dbReference type="ARBA" id="ARBA00022777"/>
    </source>
</evidence>
<dbReference type="Pfam" id="PF00672">
    <property type="entry name" value="HAMP"/>
    <property type="match status" value="1"/>
</dbReference>
<dbReference type="GO" id="GO:0005524">
    <property type="term" value="F:ATP binding"/>
    <property type="evidence" value="ECO:0007669"/>
    <property type="project" value="UniProtKB-KW"/>
</dbReference>
<name>D0L5T3_GORB4</name>
<evidence type="ECO:0000256" key="3">
    <source>
        <dbReference type="ARBA" id="ARBA00012438"/>
    </source>
</evidence>
<gene>
    <name evidence="14" type="ordered locus">Gbro_1325</name>
</gene>
<dbReference type="InterPro" id="IPR003660">
    <property type="entry name" value="HAMP_dom"/>
</dbReference>
<keyword evidence="7" id="KW-0418">Kinase</keyword>
<dbReference type="SMART" id="SM00388">
    <property type="entry name" value="HisKA"/>
    <property type="match status" value="1"/>
</dbReference>
<evidence type="ECO:0000259" key="12">
    <source>
        <dbReference type="PROSITE" id="PS50109"/>
    </source>
</evidence>
<keyword evidence="5" id="KW-0808">Transferase</keyword>
<dbReference type="CDD" id="cd00082">
    <property type="entry name" value="HisKA"/>
    <property type="match status" value="1"/>
</dbReference>
<evidence type="ECO:0000256" key="8">
    <source>
        <dbReference type="ARBA" id="ARBA00022989"/>
    </source>
</evidence>
<reference evidence="14 15" key="2">
    <citation type="journal article" date="2010" name="Stand. Genomic Sci.">
        <title>Complete genome sequence of Gordonia bronchialis type strain (3410).</title>
        <authorList>
            <person name="Ivanova N."/>
            <person name="Sikorski J."/>
            <person name="Jando M."/>
            <person name="Lapidus A."/>
            <person name="Nolan M."/>
            <person name="Lucas S."/>
            <person name="Del Rio T.G."/>
            <person name="Tice H."/>
            <person name="Copeland A."/>
            <person name="Cheng J.F."/>
            <person name="Chen F."/>
            <person name="Bruce D."/>
            <person name="Goodwin L."/>
            <person name="Pitluck S."/>
            <person name="Mavromatis K."/>
            <person name="Ovchinnikova G."/>
            <person name="Pati A."/>
            <person name="Chen A."/>
            <person name="Palaniappan K."/>
            <person name="Land M."/>
            <person name="Hauser L."/>
            <person name="Chang Y.J."/>
            <person name="Jeffries C.D."/>
            <person name="Chain P."/>
            <person name="Saunders E."/>
            <person name="Han C."/>
            <person name="Detter J.C."/>
            <person name="Brettin T."/>
            <person name="Rohde M."/>
            <person name="Goker M."/>
            <person name="Bristow J."/>
            <person name="Eisen J.A."/>
            <person name="Markowitz V."/>
            <person name="Hugenholtz P."/>
            <person name="Klenk H.P."/>
            <person name="Kyrpides N.C."/>
        </authorList>
    </citation>
    <scope>NUCLEOTIDE SEQUENCE [LARGE SCALE GENOMIC DNA]</scope>
    <source>
        <strain evidence="15">ATCC 25592 / DSM 43247 / BCRC 13721 / JCM 3198 / KCTC 3076 / NBRC 16047 / NCTC 10667</strain>
    </source>
</reference>
<keyword evidence="10 11" id="KW-0472">Membrane</keyword>
<comment type="subcellular location">
    <subcellularLocation>
        <location evidence="2">Cell membrane</location>
    </subcellularLocation>
</comment>
<dbReference type="SUPFAM" id="SSF55874">
    <property type="entry name" value="ATPase domain of HSP90 chaperone/DNA topoisomerase II/histidine kinase"/>
    <property type="match status" value="1"/>
</dbReference>
<feature type="transmembrane region" description="Helical" evidence="11">
    <location>
        <begin position="48"/>
        <end position="69"/>
    </location>
</feature>
<evidence type="ECO:0000256" key="11">
    <source>
        <dbReference type="SAM" id="Phobius"/>
    </source>
</evidence>
<comment type="catalytic activity">
    <reaction evidence="1">
        <text>ATP + protein L-histidine = ADP + protein N-phospho-L-histidine.</text>
        <dbReference type="EC" id="2.7.13.3"/>
    </reaction>
</comment>
<keyword evidence="15" id="KW-1185">Reference proteome</keyword>
<dbReference type="PROSITE" id="PS50109">
    <property type="entry name" value="HIS_KIN"/>
    <property type="match status" value="1"/>
</dbReference>
<keyword evidence="8 11" id="KW-1133">Transmembrane helix</keyword>
<dbReference type="Pfam" id="PF02518">
    <property type="entry name" value="HATPase_c"/>
    <property type="match status" value="1"/>
</dbReference>
<evidence type="ECO:0000256" key="9">
    <source>
        <dbReference type="ARBA" id="ARBA00023012"/>
    </source>
</evidence>
<dbReference type="Pfam" id="PF00512">
    <property type="entry name" value="HisKA"/>
    <property type="match status" value="1"/>
</dbReference>
<dbReference type="Gene3D" id="1.10.287.130">
    <property type="match status" value="1"/>
</dbReference>
<evidence type="ECO:0000256" key="6">
    <source>
        <dbReference type="ARBA" id="ARBA00022692"/>
    </source>
</evidence>
<dbReference type="SUPFAM" id="SSF158472">
    <property type="entry name" value="HAMP domain-like"/>
    <property type="match status" value="1"/>
</dbReference>
<reference evidence="15" key="1">
    <citation type="submission" date="2009-10" db="EMBL/GenBank/DDBJ databases">
        <title>The complete chromosome of Gordonia bronchialis DSM 43247.</title>
        <authorList>
            <consortium name="US DOE Joint Genome Institute (JGI-PGF)"/>
            <person name="Lucas S."/>
            <person name="Copeland A."/>
            <person name="Lapidus A."/>
            <person name="Glavina del Rio T."/>
            <person name="Dalin E."/>
            <person name="Tice H."/>
            <person name="Bruce D."/>
            <person name="Goodwin L."/>
            <person name="Pitluck S."/>
            <person name="Kyrpides N."/>
            <person name="Mavromatis K."/>
            <person name="Ivanova N."/>
            <person name="Ovchinnikova G."/>
            <person name="Saunders E."/>
            <person name="Brettin T."/>
            <person name="Detter J.C."/>
            <person name="Han C."/>
            <person name="Larimer F."/>
            <person name="Land M."/>
            <person name="Hauser L."/>
            <person name="Markowitz V."/>
            <person name="Cheng J.-F."/>
            <person name="Hugenholtz P."/>
            <person name="Woyke T."/>
            <person name="Wu D."/>
            <person name="Jando M."/>
            <person name="Schneider S."/>
            <person name="Goeker M."/>
            <person name="Klenk H.-P."/>
            <person name="Eisen J.A."/>
        </authorList>
    </citation>
    <scope>NUCLEOTIDE SEQUENCE [LARGE SCALE GENOMIC DNA]</scope>
    <source>
        <strain evidence="15">ATCC 25592 / DSM 43247 / BCRC 13721 / JCM 3198 / KCTC 3076 / NBRC 16047 / NCTC 10667</strain>
    </source>
</reference>
<dbReference type="SMART" id="SM00304">
    <property type="entry name" value="HAMP"/>
    <property type="match status" value="1"/>
</dbReference>
<dbReference type="InterPro" id="IPR003661">
    <property type="entry name" value="HisK_dim/P_dom"/>
</dbReference>
<evidence type="ECO:0000256" key="5">
    <source>
        <dbReference type="ARBA" id="ARBA00022679"/>
    </source>
</evidence>
<dbReference type="PROSITE" id="PS50885">
    <property type="entry name" value="HAMP"/>
    <property type="match status" value="1"/>
</dbReference>
<evidence type="ECO:0000256" key="4">
    <source>
        <dbReference type="ARBA" id="ARBA00022553"/>
    </source>
</evidence>
<dbReference type="SUPFAM" id="SSF47384">
    <property type="entry name" value="Homodimeric domain of signal transducing histidine kinase"/>
    <property type="match status" value="1"/>
</dbReference>
<dbReference type="GO" id="GO:0000155">
    <property type="term" value="F:phosphorelay sensor kinase activity"/>
    <property type="evidence" value="ECO:0007669"/>
    <property type="project" value="InterPro"/>
</dbReference>
<evidence type="ECO:0000313" key="14">
    <source>
        <dbReference type="EMBL" id="ACY20612.1"/>
    </source>
</evidence>
<keyword evidence="6 11" id="KW-0812">Transmembrane</keyword>
<keyword evidence="9" id="KW-0902">Two-component regulatory system</keyword>
<evidence type="ECO:0000256" key="2">
    <source>
        <dbReference type="ARBA" id="ARBA00004236"/>
    </source>
</evidence>
<dbReference type="SMART" id="SM00387">
    <property type="entry name" value="HATPase_c"/>
    <property type="match status" value="1"/>
</dbReference>
<evidence type="ECO:0000313" key="15">
    <source>
        <dbReference type="Proteomes" id="UP000001219"/>
    </source>
</evidence>
<dbReference type="KEGG" id="gbr:Gbro_1325"/>
<dbReference type="Gene3D" id="6.10.340.10">
    <property type="match status" value="1"/>
</dbReference>
<keyword evidence="14" id="KW-0067">ATP-binding</keyword>
<dbReference type="InterPro" id="IPR050428">
    <property type="entry name" value="TCS_sensor_his_kinase"/>
</dbReference>
<feature type="domain" description="HAMP" evidence="13">
    <location>
        <begin position="219"/>
        <end position="269"/>
    </location>
</feature>
<dbReference type="AlphaFoldDB" id="D0L5T3"/>
<dbReference type="CDD" id="cd00075">
    <property type="entry name" value="HATPase"/>
    <property type="match status" value="1"/>
</dbReference>
<dbReference type="OrthoDB" id="9786919at2"/>
<dbReference type="EMBL" id="CP001802">
    <property type="protein sequence ID" value="ACY20612.1"/>
    <property type="molecule type" value="Genomic_DNA"/>
</dbReference>
<dbReference type="InterPro" id="IPR036097">
    <property type="entry name" value="HisK_dim/P_sf"/>
</dbReference>
<dbReference type="InterPro" id="IPR036890">
    <property type="entry name" value="HATPase_C_sf"/>
</dbReference>
<accession>D0L5T3</accession>
<dbReference type="InterPro" id="IPR005467">
    <property type="entry name" value="His_kinase_dom"/>
</dbReference>
<dbReference type="InterPro" id="IPR003594">
    <property type="entry name" value="HATPase_dom"/>
</dbReference>
<protein>
    <recommendedName>
        <fullName evidence="3">histidine kinase</fullName>
        <ecNumber evidence="3">2.7.13.3</ecNumber>
    </recommendedName>
</protein>
<feature type="transmembrane region" description="Helical" evidence="11">
    <location>
        <begin position="193"/>
        <end position="215"/>
    </location>
</feature>
<dbReference type="HOGENOM" id="CLU_000445_89_6_11"/>
<dbReference type="PRINTS" id="PR00344">
    <property type="entry name" value="BCTRLSENSOR"/>
</dbReference>
<organism evidence="14 15">
    <name type="scientific">Gordonia bronchialis (strain ATCC 25592 / DSM 43247 / BCRC 13721 / JCM 3198 / KCTC 3076 / NBRC 16047 / NCTC 10667)</name>
    <name type="common">Rhodococcus bronchialis</name>
    <dbReference type="NCBI Taxonomy" id="526226"/>
    <lineage>
        <taxon>Bacteria</taxon>
        <taxon>Bacillati</taxon>
        <taxon>Actinomycetota</taxon>
        <taxon>Actinomycetes</taxon>
        <taxon>Mycobacteriales</taxon>
        <taxon>Gordoniaceae</taxon>
        <taxon>Gordonia</taxon>
    </lineage>
</organism>